<proteinExistence type="predicted"/>
<protein>
    <submittedName>
        <fullName evidence="1">Uncharacterized protein</fullName>
    </submittedName>
</protein>
<dbReference type="AlphaFoldDB" id="E4YCX8"/>
<organism evidence="1">
    <name type="scientific">Oikopleura dioica</name>
    <name type="common">Tunicate</name>
    <dbReference type="NCBI Taxonomy" id="34765"/>
    <lineage>
        <taxon>Eukaryota</taxon>
        <taxon>Metazoa</taxon>
        <taxon>Chordata</taxon>
        <taxon>Tunicata</taxon>
        <taxon>Appendicularia</taxon>
        <taxon>Copelata</taxon>
        <taxon>Oikopleuridae</taxon>
        <taxon>Oikopleura</taxon>
    </lineage>
</organism>
<sequence length="73" mass="8275">MEEKAKITISGFQIKKEAPNSKRRRNKFIIGMERVTDASCKAKKTGRDNGSNMNKLLNIIVLFASISLFCKRV</sequence>
<reference evidence="1" key="1">
    <citation type="journal article" date="2010" name="Science">
        <title>Plasticity of animal genome architecture unmasked by rapid evolution of a pelagic tunicate.</title>
        <authorList>
            <person name="Denoeud F."/>
            <person name="Henriet S."/>
            <person name="Mungpakdee S."/>
            <person name="Aury J.M."/>
            <person name="Da Silva C."/>
            <person name="Brinkmann H."/>
            <person name="Mikhaleva J."/>
            <person name="Olsen L.C."/>
            <person name="Jubin C."/>
            <person name="Canestro C."/>
            <person name="Bouquet J.M."/>
            <person name="Danks G."/>
            <person name="Poulain J."/>
            <person name="Campsteijn C."/>
            <person name="Adamski M."/>
            <person name="Cross I."/>
            <person name="Yadetie F."/>
            <person name="Muffato M."/>
            <person name="Louis A."/>
            <person name="Butcher S."/>
            <person name="Tsagkogeorga G."/>
            <person name="Konrad A."/>
            <person name="Singh S."/>
            <person name="Jensen M.F."/>
            <person name="Cong E.H."/>
            <person name="Eikeseth-Otteraa H."/>
            <person name="Noel B."/>
            <person name="Anthouard V."/>
            <person name="Porcel B.M."/>
            <person name="Kachouri-Lafond R."/>
            <person name="Nishino A."/>
            <person name="Ugolini M."/>
            <person name="Chourrout P."/>
            <person name="Nishida H."/>
            <person name="Aasland R."/>
            <person name="Huzurbazar S."/>
            <person name="Westhof E."/>
            <person name="Delsuc F."/>
            <person name="Lehrach H."/>
            <person name="Reinhardt R."/>
            <person name="Weissenbach J."/>
            <person name="Roy S.W."/>
            <person name="Artiguenave F."/>
            <person name="Postlethwait J.H."/>
            <person name="Manak J.R."/>
            <person name="Thompson E.M."/>
            <person name="Jaillon O."/>
            <person name="Du Pasquier L."/>
            <person name="Boudinot P."/>
            <person name="Liberles D.A."/>
            <person name="Volff J.N."/>
            <person name="Philippe H."/>
            <person name="Lenhard B."/>
            <person name="Roest Crollius H."/>
            <person name="Wincker P."/>
            <person name="Chourrout D."/>
        </authorList>
    </citation>
    <scope>NUCLEOTIDE SEQUENCE [LARGE SCALE GENOMIC DNA]</scope>
</reference>
<dbReference type="EMBL" id="FN654413">
    <property type="protein sequence ID" value="CBY33395.1"/>
    <property type="molecule type" value="Genomic_DNA"/>
</dbReference>
<name>E4YCX8_OIKDI</name>
<evidence type="ECO:0000313" key="1">
    <source>
        <dbReference type="EMBL" id="CBY33395.1"/>
    </source>
</evidence>
<dbReference type="Proteomes" id="UP000011014">
    <property type="component" value="Unassembled WGS sequence"/>
</dbReference>
<accession>E4YCX8</accession>
<gene>
    <name evidence="1" type="ORF">GSOID_T00021301001</name>
</gene>